<evidence type="ECO:0000313" key="7">
    <source>
        <dbReference type="Proteomes" id="UP000012015"/>
    </source>
</evidence>
<dbReference type="RefSeq" id="WP_007272854.1">
    <property type="nucleotide sequence ID" value="NZ_AOCK01000013.1"/>
</dbReference>
<organism evidence="6 7">
    <name type="scientific">Paeniglutamicibacter gangotriensis Lz1y</name>
    <dbReference type="NCBI Taxonomy" id="1276920"/>
    <lineage>
        <taxon>Bacteria</taxon>
        <taxon>Bacillati</taxon>
        <taxon>Actinomycetota</taxon>
        <taxon>Actinomycetes</taxon>
        <taxon>Micrococcales</taxon>
        <taxon>Micrococcaceae</taxon>
        <taxon>Paeniglutamicibacter</taxon>
    </lineage>
</organism>
<name>M7MP99_9MICC</name>
<feature type="active site" evidence="3">
    <location>
        <position position="272"/>
    </location>
</feature>
<dbReference type="InterPro" id="IPR001034">
    <property type="entry name" value="DeoR_HTH"/>
</dbReference>
<feature type="binding site" evidence="4">
    <location>
        <begin position="276"/>
        <end position="283"/>
    </location>
    <ligand>
        <name>ATP</name>
        <dbReference type="ChEBI" id="CHEBI:30616"/>
    </ligand>
</feature>
<evidence type="ECO:0000256" key="1">
    <source>
        <dbReference type="ARBA" id="ARBA00023015"/>
    </source>
</evidence>
<dbReference type="eggNOG" id="COG3177">
    <property type="taxonomic scope" value="Bacteria"/>
</dbReference>
<keyword evidence="7" id="KW-1185">Reference proteome</keyword>
<gene>
    <name evidence="6" type="ORF">ADIAG_03702</name>
</gene>
<feature type="domain" description="Fido" evidence="5">
    <location>
        <begin position="182"/>
        <end position="337"/>
    </location>
</feature>
<dbReference type="InterPro" id="IPR040198">
    <property type="entry name" value="Fido_containing"/>
</dbReference>
<dbReference type="InterPro" id="IPR036597">
    <property type="entry name" value="Fido-like_dom_sf"/>
</dbReference>
<accession>M7MP99</accession>
<keyword evidence="2" id="KW-0804">Transcription</keyword>
<dbReference type="GO" id="GO:0003700">
    <property type="term" value="F:DNA-binding transcription factor activity"/>
    <property type="evidence" value="ECO:0007669"/>
    <property type="project" value="InterPro"/>
</dbReference>
<evidence type="ECO:0000256" key="4">
    <source>
        <dbReference type="PIRSR" id="PIRSR640198-2"/>
    </source>
</evidence>
<proteinExistence type="predicted"/>
<keyword evidence="4" id="KW-0547">Nucleotide-binding</keyword>
<dbReference type="STRING" id="1276920.ADIAG_03702"/>
<reference evidence="6 7" key="1">
    <citation type="journal article" date="2013" name="Genome Announc.">
        <title>Draft Genome Sequence of Arthrobacter gangotriensis Strain Lz1yT, Isolated from a Penguin Rookery Soil Sample Collected in Antarctica, near the Indian Station Dakshin Gangotri.</title>
        <authorList>
            <person name="Shivaji S."/>
            <person name="Ara S."/>
            <person name="Bandi S."/>
            <person name="Singh A."/>
            <person name="Kumar Pinnaka A."/>
        </authorList>
    </citation>
    <scope>NUCLEOTIDE SEQUENCE [LARGE SCALE GENOMIC DNA]</scope>
    <source>
        <strain evidence="6 7">Lz1y</strain>
    </source>
</reference>
<comment type="caution">
    <text evidence="6">The sequence shown here is derived from an EMBL/GenBank/DDBJ whole genome shotgun (WGS) entry which is preliminary data.</text>
</comment>
<keyword evidence="4" id="KW-0067">ATP-binding</keyword>
<dbReference type="GO" id="GO:0005524">
    <property type="term" value="F:ATP binding"/>
    <property type="evidence" value="ECO:0007669"/>
    <property type="project" value="UniProtKB-KW"/>
</dbReference>
<dbReference type="Pfam" id="PF02661">
    <property type="entry name" value="Fic"/>
    <property type="match status" value="1"/>
</dbReference>
<dbReference type="Pfam" id="PF08220">
    <property type="entry name" value="HTH_DeoR"/>
    <property type="match status" value="1"/>
</dbReference>
<evidence type="ECO:0000313" key="6">
    <source>
        <dbReference type="EMBL" id="EMQ96851.1"/>
    </source>
</evidence>
<evidence type="ECO:0000256" key="2">
    <source>
        <dbReference type="ARBA" id="ARBA00023163"/>
    </source>
</evidence>
<sequence>MKLPMPAPDWTHLLNVTLKENPKKLNELLLTQFDDSAYLHWDQLRYKTPPAGLTHEEWWLALKLRRNQQRRQVELFDKEGNRFWFSMTDRLLRLSEEVARRAGASIANRDQILGAKNRESYIVRSLVEEAVTSSQLEGASTSRKVAVELLDSGRAPQDKSEMMIVNNYVAMQHVKESTKSPLSPDFVLELHGILTEGTLDDPNDAGRLETPDHDRVSVWDNETEVHAPPPAEELPRRLAQLCDFANASDAEAAYIPPVVRAIIIHFMMGFDHYFADGNGRNARTLFYWSMLREGYWVSEYVTISRLLKKAPSKYGAAYLFTEDDDGDLTYFIHYQLDVFVRALTDLDSYLNAKGKESAAVRAALADAGIELNFRQADLLEKLARQEEESTSALSFAHRYRVTDQTARADLDALTKRGYLVKHRKGRAFIWKATESLAVKLTPNS</sequence>
<evidence type="ECO:0000256" key="3">
    <source>
        <dbReference type="PIRSR" id="PIRSR640198-1"/>
    </source>
</evidence>
<keyword evidence="1" id="KW-0805">Transcription regulation</keyword>
<dbReference type="EMBL" id="AOCK01000013">
    <property type="protein sequence ID" value="EMQ96851.1"/>
    <property type="molecule type" value="Genomic_DNA"/>
</dbReference>
<feature type="binding site" evidence="4">
    <location>
        <begin position="218"/>
        <end position="226"/>
    </location>
    <ligand>
        <name>ATP</name>
        <dbReference type="ChEBI" id="CHEBI:30616"/>
    </ligand>
</feature>
<dbReference type="PANTHER" id="PTHR13504:SF38">
    <property type="entry name" value="FIDO DOMAIN-CONTAINING PROTEIN"/>
    <property type="match status" value="1"/>
</dbReference>
<dbReference type="PANTHER" id="PTHR13504">
    <property type="entry name" value="FIDO DOMAIN-CONTAINING PROTEIN DDB_G0283145"/>
    <property type="match status" value="1"/>
</dbReference>
<dbReference type="PATRIC" id="fig|1276920.7.peg.3701"/>
<dbReference type="Gene3D" id="1.10.3290.10">
    <property type="entry name" value="Fido-like domain"/>
    <property type="match status" value="1"/>
</dbReference>
<dbReference type="SUPFAM" id="SSF140931">
    <property type="entry name" value="Fic-like"/>
    <property type="match status" value="1"/>
</dbReference>
<evidence type="ECO:0000259" key="5">
    <source>
        <dbReference type="PROSITE" id="PS51459"/>
    </source>
</evidence>
<dbReference type="Proteomes" id="UP000012015">
    <property type="component" value="Unassembled WGS sequence"/>
</dbReference>
<dbReference type="AlphaFoldDB" id="M7MP99"/>
<dbReference type="PROSITE" id="PS51459">
    <property type="entry name" value="FIDO"/>
    <property type="match status" value="1"/>
</dbReference>
<protein>
    <submittedName>
        <fullName evidence="6">Filamentation induced by cAMP protein fic</fullName>
    </submittedName>
</protein>
<dbReference type="InterPro" id="IPR003812">
    <property type="entry name" value="Fido"/>
</dbReference>